<dbReference type="InterPro" id="IPR005119">
    <property type="entry name" value="LysR_subst-bd"/>
</dbReference>
<name>A0ABV4B655_9BURK</name>
<evidence type="ECO:0000256" key="3">
    <source>
        <dbReference type="ARBA" id="ARBA00023125"/>
    </source>
</evidence>
<evidence type="ECO:0000313" key="6">
    <source>
        <dbReference type="EMBL" id="MEY2252783.1"/>
    </source>
</evidence>
<dbReference type="SUPFAM" id="SSF53850">
    <property type="entry name" value="Periplasmic binding protein-like II"/>
    <property type="match status" value="1"/>
</dbReference>
<evidence type="ECO:0000256" key="2">
    <source>
        <dbReference type="ARBA" id="ARBA00023015"/>
    </source>
</evidence>
<feature type="domain" description="HTH lysR-type" evidence="5">
    <location>
        <begin position="2"/>
        <end position="59"/>
    </location>
</feature>
<proteinExistence type="inferred from homology"/>
<protein>
    <submittedName>
        <fullName evidence="6">LysR family transcriptional regulator</fullName>
    </submittedName>
</protein>
<keyword evidence="7" id="KW-1185">Reference proteome</keyword>
<dbReference type="PANTHER" id="PTHR30126:SF40">
    <property type="entry name" value="HTH-TYPE TRANSCRIPTIONAL REGULATOR GLTR"/>
    <property type="match status" value="1"/>
</dbReference>
<comment type="caution">
    <text evidence="6">The sequence shown here is derived from an EMBL/GenBank/DDBJ whole genome shotgun (WGS) entry which is preliminary data.</text>
</comment>
<evidence type="ECO:0000256" key="1">
    <source>
        <dbReference type="ARBA" id="ARBA00009437"/>
    </source>
</evidence>
<evidence type="ECO:0000313" key="7">
    <source>
        <dbReference type="Proteomes" id="UP001562178"/>
    </source>
</evidence>
<dbReference type="PROSITE" id="PS50931">
    <property type="entry name" value="HTH_LYSR"/>
    <property type="match status" value="1"/>
</dbReference>
<evidence type="ECO:0000259" key="5">
    <source>
        <dbReference type="PROSITE" id="PS50931"/>
    </source>
</evidence>
<dbReference type="Proteomes" id="UP001562178">
    <property type="component" value="Unassembled WGS sequence"/>
</dbReference>
<dbReference type="SUPFAM" id="SSF46785">
    <property type="entry name" value="Winged helix' DNA-binding domain"/>
    <property type="match status" value="1"/>
</dbReference>
<evidence type="ECO:0000256" key="4">
    <source>
        <dbReference type="ARBA" id="ARBA00023163"/>
    </source>
</evidence>
<dbReference type="RefSeq" id="WP_312413938.1">
    <property type="nucleotide sequence ID" value="NZ_JBGBDC010000007.1"/>
</dbReference>
<accession>A0ABV4B655</accession>
<sequence length="294" mass="31804">MLDLATLAIFQQVIASGSITRAAQQLGRAQSNITTRIQQLEESLGVALFVREARRMVLTPEGQQLQRYADQLLTLAEEATQSLRGQHPSGRLRLGSMESTAAARLPLPLATFHRTHPQVQLELTTAASLQLMEQVLDHQLDAALVAWPPPDVDAPLPLDLVPLYEESLQLLRPAQTLEGELPRTLAGFSDGCTYRRIGEQWMAQAHGPVPTRVLQLSSYHAIIAAVAAGSAVAVVPQTVLDLQRNPLPVHSQPLGSCTTMFVTRQGYATPAVQQLLAVLQTAAPTPLTAAMETV</sequence>
<dbReference type="Gene3D" id="1.10.10.10">
    <property type="entry name" value="Winged helix-like DNA-binding domain superfamily/Winged helix DNA-binding domain"/>
    <property type="match status" value="1"/>
</dbReference>
<dbReference type="InterPro" id="IPR036390">
    <property type="entry name" value="WH_DNA-bd_sf"/>
</dbReference>
<dbReference type="Pfam" id="PF00126">
    <property type="entry name" value="HTH_1"/>
    <property type="match status" value="1"/>
</dbReference>
<dbReference type="EMBL" id="JBGBDC010000007">
    <property type="protein sequence ID" value="MEY2252783.1"/>
    <property type="molecule type" value="Genomic_DNA"/>
</dbReference>
<gene>
    <name evidence="6" type="ORF">AB7A72_17310</name>
</gene>
<dbReference type="PRINTS" id="PR00039">
    <property type="entry name" value="HTHLYSR"/>
</dbReference>
<organism evidence="6 7">
    <name type="scientific">Comamonas sediminis</name>
    <dbReference type="NCBI Taxonomy" id="1783360"/>
    <lineage>
        <taxon>Bacteria</taxon>
        <taxon>Pseudomonadati</taxon>
        <taxon>Pseudomonadota</taxon>
        <taxon>Betaproteobacteria</taxon>
        <taxon>Burkholderiales</taxon>
        <taxon>Comamonadaceae</taxon>
        <taxon>Comamonas</taxon>
    </lineage>
</organism>
<keyword evidence="3" id="KW-0238">DNA-binding</keyword>
<dbReference type="InterPro" id="IPR036388">
    <property type="entry name" value="WH-like_DNA-bd_sf"/>
</dbReference>
<keyword evidence="2" id="KW-0805">Transcription regulation</keyword>
<dbReference type="PANTHER" id="PTHR30126">
    <property type="entry name" value="HTH-TYPE TRANSCRIPTIONAL REGULATOR"/>
    <property type="match status" value="1"/>
</dbReference>
<reference evidence="6 7" key="1">
    <citation type="journal article" date="2016" name="Int. J. Syst. Evol. Microbiol.">
        <title>Description of Comamonas sediminis sp. nov., isolated from lagoon sediments.</title>
        <authorList>
            <person name="Subhash Y."/>
            <person name="Bang J.J."/>
            <person name="You T.H."/>
            <person name="Lee S.S."/>
        </authorList>
    </citation>
    <scope>NUCLEOTIDE SEQUENCE [LARGE SCALE GENOMIC DNA]</scope>
    <source>
        <strain evidence="6 7">JCM 31169</strain>
    </source>
</reference>
<comment type="similarity">
    <text evidence="1">Belongs to the LysR transcriptional regulatory family.</text>
</comment>
<dbReference type="InterPro" id="IPR000847">
    <property type="entry name" value="LysR_HTH_N"/>
</dbReference>
<dbReference type="Gene3D" id="3.40.190.10">
    <property type="entry name" value="Periplasmic binding protein-like II"/>
    <property type="match status" value="2"/>
</dbReference>
<dbReference type="Pfam" id="PF03466">
    <property type="entry name" value="LysR_substrate"/>
    <property type="match status" value="1"/>
</dbReference>
<keyword evidence="4" id="KW-0804">Transcription</keyword>